<keyword evidence="1" id="KW-0472">Membrane</keyword>
<dbReference type="RefSeq" id="WP_145272050.1">
    <property type="nucleotide sequence ID" value="NZ_CP036426.1"/>
</dbReference>
<name>A0A518H5C7_9BACT</name>
<sequence length="254" mass="26802" precursor="true">MIRSDRARRAVAPPLALLLMVLGSSRAGAETQLITNGGFEEGGGSLLSWTTADQPGGDGGFFPQSGTTSPILGDPVPGPPEGGFAAMTDAEGPGSHVLYQDVVLPTQQLLSATLSFDLFIGNRADVFATPDTLDFTGVMNQQARVDLLSPTADPFSLLAGDVLMDLYRTEVGDPAVSGYTTFSFDLTPLLSSRAGETVRLRFAEVDNLFSFQFGVDNVSLTVQAIPEPGTLTLVGIAALGLAGVGLRRRRRERR</sequence>
<keyword evidence="2" id="KW-0732">Signal</keyword>
<dbReference type="NCBIfam" id="TIGR01167">
    <property type="entry name" value="LPXTG_anchor"/>
    <property type="match status" value="1"/>
</dbReference>
<dbReference type="NCBIfam" id="TIGR02595">
    <property type="entry name" value="PEP_CTERM"/>
    <property type="match status" value="1"/>
</dbReference>
<reference evidence="4 5" key="1">
    <citation type="submission" date="2019-02" db="EMBL/GenBank/DDBJ databases">
        <title>Deep-cultivation of Planctomycetes and their phenomic and genomic characterization uncovers novel biology.</title>
        <authorList>
            <person name="Wiegand S."/>
            <person name="Jogler M."/>
            <person name="Boedeker C."/>
            <person name="Pinto D."/>
            <person name="Vollmers J."/>
            <person name="Rivas-Marin E."/>
            <person name="Kohn T."/>
            <person name="Peeters S.H."/>
            <person name="Heuer A."/>
            <person name="Rast P."/>
            <person name="Oberbeckmann S."/>
            <person name="Bunk B."/>
            <person name="Jeske O."/>
            <person name="Meyerdierks A."/>
            <person name="Storesund J.E."/>
            <person name="Kallscheuer N."/>
            <person name="Luecker S."/>
            <person name="Lage O.M."/>
            <person name="Pohl T."/>
            <person name="Merkel B.J."/>
            <person name="Hornburger P."/>
            <person name="Mueller R.-W."/>
            <person name="Bruemmer F."/>
            <person name="Labrenz M."/>
            <person name="Spormann A.M."/>
            <person name="Op den Camp H."/>
            <person name="Overmann J."/>
            <person name="Amann R."/>
            <person name="Jetten M.S.M."/>
            <person name="Mascher T."/>
            <person name="Medema M.H."/>
            <person name="Devos D.P."/>
            <person name="Kaster A.-K."/>
            <person name="Ovreas L."/>
            <person name="Rohde M."/>
            <person name="Galperin M.Y."/>
            <person name="Jogler C."/>
        </authorList>
    </citation>
    <scope>NUCLEOTIDE SEQUENCE [LARGE SCALE GENOMIC DNA]</scope>
    <source>
        <strain evidence="4 5">ElP</strain>
    </source>
</reference>
<protein>
    <recommendedName>
        <fullName evidence="3">Ice-binding protein C-terminal domain-containing protein</fullName>
    </recommendedName>
</protein>
<dbReference type="Proteomes" id="UP000317835">
    <property type="component" value="Chromosome"/>
</dbReference>
<feature type="chain" id="PRO_5021927800" description="Ice-binding protein C-terminal domain-containing protein" evidence="2">
    <location>
        <begin position="30"/>
        <end position="254"/>
    </location>
</feature>
<dbReference type="OrthoDB" id="281315at2"/>
<evidence type="ECO:0000256" key="2">
    <source>
        <dbReference type="SAM" id="SignalP"/>
    </source>
</evidence>
<dbReference type="Pfam" id="PF07589">
    <property type="entry name" value="PEP-CTERM"/>
    <property type="match status" value="1"/>
</dbReference>
<proteinExistence type="predicted"/>
<evidence type="ECO:0000256" key="1">
    <source>
        <dbReference type="SAM" id="Phobius"/>
    </source>
</evidence>
<dbReference type="KEGG" id="tpla:ElP_39560"/>
<dbReference type="EMBL" id="CP036426">
    <property type="protein sequence ID" value="QDV36046.1"/>
    <property type="molecule type" value="Genomic_DNA"/>
</dbReference>
<organism evidence="4 5">
    <name type="scientific">Tautonia plasticadhaerens</name>
    <dbReference type="NCBI Taxonomy" id="2527974"/>
    <lineage>
        <taxon>Bacteria</taxon>
        <taxon>Pseudomonadati</taxon>
        <taxon>Planctomycetota</taxon>
        <taxon>Planctomycetia</taxon>
        <taxon>Isosphaerales</taxon>
        <taxon>Isosphaeraceae</taxon>
        <taxon>Tautonia</taxon>
    </lineage>
</organism>
<keyword evidence="1" id="KW-0812">Transmembrane</keyword>
<feature type="transmembrane region" description="Helical" evidence="1">
    <location>
        <begin position="229"/>
        <end position="246"/>
    </location>
</feature>
<accession>A0A518H5C7</accession>
<evidence type="ECO:0000313" key="4">
    <source>
        <dbReference type="EMBL" id="QDV36046.1"/>
    </source>
</evidence>
<keyword evidence="5" id="KW-1185">Reference proteome</keyword>
<gene>
    <name evidence="4" type="ORF">ElP_39560</name>
</gene>
<evidence type="ECO:0000313" key="5">
    <source>
        <dbReference type="Proteomes" id="UP000317835"/>
    </source>
</evidence>
<evidence type="ECO:0000259" key="3">
    <source>
        <dbReference type="Pfam" id="PF07589"/>
    </source>
</evidence>
<feature type="signal peptide" evidence="2">
    <location>
        <begin position="1"/>
        <end position="29"/>
    </location>
</feature>
<dbReference type="InterPro" id="IPR013424">
    <property type="entry name" value="Ice-binding_C"/>
</dbReference>
<keyword evidence="1" id="KW-1133">Transmembrane helix</keyword>
<feature type="domain" description="Ice-binding protein C-terminal" evidence="3">
    <location>
        <begin position="224"/>
        <end position="249"/>
    </location>
</feature>
<dbReference type="AlphaFoldDB" id="A0A518H5C7"/>